<keyword evidence="3" id="KW-1185">Reference proteome</keyword>
<accession>A0A4Y2QMZ6</accession>
<proteinExistence type="predicted"/>
<reference evidence="2 3" key="1">
    <citation type="journal article" date="2019" name="Sci. Rep.">
        <title>Orb-weaving spider Araneus ventricosus genome elucidates the spidroin gene catalogue.</title>
        <authorList>
            <person name="Kono N."/>
            <person name="Nakamura H."/>
            <person name="Ohtoshi R."/>
            <person name="Moran D.A.P."/>
            <person name="Shinohara A."/>
            <person name="Yoshida Y."/>
            <person name="Fujiwara M."/>
            <person name="Mori M."/>
            <person name="Tomita M."/>
            <person name="Arakawa K."/>
        </authorList>
    </citation>
    <scope>NUCLEOTIDE SEQUENCE [LARGE SCALE GENOMIC DNA]</scope>
</reference>
<protein>
    <submittedName>
        <fullName evidence="2">Uncharacterized protein</fullName>
    </submittedName>
</protein>
<evidence type="ECO:0000313" key="2">
    <source>
        <dbReference type="EMBL" id="GBN64683.1"/>
    </source>
</evidence>
<sequence>MSALSDITDYPYNNRILAALAGVNPDILQKNPRSSAPSDGIVGNLPARLAKYLAVFHPPPINPPGRQQDVRSNEALRSCFTLCALLPFHPALQLLETRGFRYLFVALICHPDMPAARHSNSKLSRSSELDYNPE</sequence>
<evidence type="ECO:0000313" key="3">
    <source>
        <dbReference type="Proteomes" id="UP000499080"/>
    </source>
</evidence>
<organism evidence="2 3">
    <name type="scientific">Araneus ventricosus</name>
    <name type="common">Orbweaver spider</name>
    <name type="synonym">Epeira ventricosa</name>
    <dbReference type="NCBI Taxonomy" id="182803"/>
    <lineage>
        <taxon>Eukaryota</taxon>
        <taxon>Metazoa</taxon>
        <taxon>Ecdysozoa</taxon>
        <taxon>Arthropoda</taxon>
        <taxon>Chelicerata</taxon>
        <taxon>Arachnida</taxon>
        <taxon>Araneae</taxon>
        <taxon>Araneomorphae</taxon>
        <taxon>Entelegynae</taxon>
        <taxon>Araneoidea</taxon>
        <taxon>Araneidae</taxon>
        <taxon>Araneus</taxon>
    </lineage>
</organism>
<gene>
    <name evidence="2" type="ORF">AVEN_262825_1</name>
</gene>
<name>A0A4Y2QMZ6_ARAVE</name>
<comment type="caution">
    <text evidence="2">The sequence shown here is derived from an EMBL/GenBank/DDBJ whole genome shotgun (WGS) entry which is preliminary data.</text>
</comment>
<feature type="region of interest" description="Disordered" evidence="1">
    <location>
        <begin position="115"/>
        <end position="134"/>
    </location>
</feature>
<evidence type="ECO:0000256" key="1">
    <source>
        <dbReference type="SAM" id="MobiDB-lite"/>
    </source>
</evidence>
<dbReference type="Proteomes" id="UP000499080">
    <property type="component" value="Unassembled WGS sequence"/>
</dbReference>
<dbReference type="AlphaFoldDB" id="A0A4Y2QMZ6"/>
<dbReference type="EMBL" id="BGPR01014322">
    <property type="protein sequence ID" value="GBN64683.1"/>
    <property type="molecule type" value="Genomic_DNA"/>
</dbReference>